<name>Q2L5T4_CLOPF</name>
<dbReference type="InterPro" id="IPR025330">
    <property type="entry name" value="DUF4236"/>
</dbReference>
<sequence length="74" mass="8101">MGFSLRKSFKVGKNSKVNLSTGGGVGFSTGKKGARVSVNKNGVNLYGGKGILRFTKHISFKKIFKFFKQSKQIK</sequence>
<dbReference type="AlphaFoldDB" id="Q2L5T4"/>
<protein>
    <recommendedName>
        <fullName evidence="1">DUF4236 domain-containing protein</fullName>
    </recommendedName>
</protein>
<geneLocation type="plasmid" evidence="2">
    <name>pCPF5603</name>
</geneLocation>
<organism evidence="2">
    <name type="scientific">Clostridium perfringens</name>
    <dbReference type="NCBI Taxonomy" id="1502"/>
    <lineage>
        <taxon>Bacteria</taxon>
        <taxon>Bacillati</taxon>
        <taxon>Bacillota</taxon>
        <taxon>Clostridia</taxon>
        <taxon>Eubacteriales</taxon>
        <taxon>Clostridiaceae</taxon>
        <taxon>Clostridium</taxon>
    </lineage>
</organism>
<dbReference type="EMBL" id="AB236337">
    <property type="protein sequence ID" value="BAE79056.1"/>
    <property type="molecule type" value="Genomic_DNA"/>
</dbReference>
<keyword evidence="2" id="KW-0614">Plasmid</keyword>
<feature type="domain" description="DUF4236" evidence="1">
    <location>
        <begin position="3"/>
        <end position="44"/>
    </location>
</feature>
<dbReference type="RefSeq" id="WP_011428902.1">
    <property type="nucleotide sequence ID" value="NC_007773.1"/>
</dbReference>
<proteinExistence type="predicted"/>
<reference evidence="2" key="1">
    <citation type="journal article" date="2006" name="J. Bacteriol.">
        <title>Complete sequencing and diversity analysis of the enterotoxin-encoding plasmids in Clostridium perfringens type A non-food-borne human gastrointestinal disease isolates.</title>
        <authorList>
            <person name="Miyamoto K."/>
            <person name="Fisher D.J."/>
            <person name="Li J."/>
            <person name="Sayeed S."/>
            <person name="Akimoto S."/>
            <person name="McClane B.A."/>
        </authorList>
    </citation>
    <scope>NUCLEOTIDE SEQUENCE</scope>
    <source>
        <strain evidence="2">F5603</strain>
        <plasmid evidence="2">pCPF5603</plasmid>
    </source>
</reference>
<dbReference type="Pfam" id="PF14020">
    <property type="entry name" value="DUF4236"/>
    <property type="match status" value="1"/>
</dbReference>
<evidence type="ECO:0000313" key="2">
    <source>
        <dbReference type="EMBL" id="BAE79056.1"/>
    </source>
</evidence>
<evidence type="ECO:0000259" key="1">
    <source>
        <dbReference type="Pfam" id="PF14020"/>
    </source>
</evidence>
<accession>Q2L5T4</accession>